<keyword evidence="3" id="KW-1185">Reference proteome</keyword>
<evidence type="ECO:0000313" key="2">
    <source>
        <dbReference type="EMBL" id="KAJ1105420.1"/>
    </source>
</evidence>
<comment type="caution">
    <text evidence="2">The sequence shown here is derived from an EMBL/GenBank/DDBJ whole genome shotgun (WGS) entry which is preliminary data.</text>
</comment>
<feature type="region of interest" description="Disordered" evidence="1">
    <location>
        <begin position="90"/>
        <end position="150"/>
    </location>
</feature>
<protein>
    <submittedName>
        <fullName evidence="2">Uncharacterized protein</fullName>
    </submittedName>
</protein>
<dbReference type="AlphaFoldDB" id="A0AAV7MNV1"/>
<sequence length="150" mass="15502">MPHIRARPTRAYSPVLSCVSWRLASSSVHQPFFNVIAGRPLPGPREGHAPAGTLLGTPPQVTLPSGAAPGTVLISPGPVTPAHALRAHLLPQPGAGDINWGGRPRTDRLHPPVAGGSQPQHDRWAQRPSASSAPAGAVSNPRPHGGGSIR</sequence>
<dbReference type="Proteomes" id="UP001066276">
    <property type="component" value="Chromosome 9"/>
</dbReference>
<accession>A0AAV7MNV1</accession>
<gene>
    <name evidence="2" type="ORF">NDU88_002826</name>
</gene>
<reference evidence="2" key="1">
    <citation type="journal article" date="2022" name="bioRxiv">
        <title>Sequencing and chromosome-scale assembly of the giantPleurodeles waltlgenome.</title>
        <authorList>
            <person name="Brown T."/>
            <person name="Elewa A."/>
            <person name="Iarovenko S."/>
            <person name="Subramanian E."/>
            <person name="Araus A.J."/>
            <person name="Petzold A."/>
            <person name="Susuki M."/>
            <person name="Suzuki K.-i.T."/>
            <person name="Hayashi T."/>
            <person name="Toyoda A."/>
            <person name="Oliveira C."/>
            <person name="Osipova E."/>
            <person name="Leigh N.D."/>
            <person name="Simon A."/>
            <person name="Yun M.H."/>
        </authorList>
    </citation>
    <scope>NUCLEOTIDE SEQUENCE</scope>
    <source>
        <strain evidence="2">20211129_DDA</strain>
        <tissue evidence="2">Liver</tissue>
    </source>
</reference>
<feature type="compositionally biased region" description="Low complexity" evidence="1">
    <location>
        <begin position="128"/>
        <end position="141"/>
    </location>
</feature>
<evidence type="ECO:0000256" key="1">
    <source>
        <dbReference type="SAM" id="MobiDB-lite"/>
    </source>
</evidence>
<organism evidence="2 3">
    <name type="scientific">Pleurodeles waltl</name>
    <name type="common">Iberian ribbed newt</name>
    <dbReference type="NCBI Taxonomy" id="8319"/>
    <lineage>
        <taxon>Eukaryota</taxon>
        <taxon>Metazoa</taxon>
        <taxon>Chordata</taxon>
        <taxon>Craniata</taxon>
        <taxon>Vertebrata</taxon>
        <taxon>Euteleostomi</taxon>
        <taxon>Amphibia</taxon>
        <taxon>Batrachia</taxon>
        <taxon>Caudata</taxon>
        <taxon>Salamandroidea</taxon>
        <taxon>Salamandridae</taxon>
        <taxon>Pleurodelinae</taxon>
        <taxon>Pleurodeles</taxon>
    </lineage>
</organism>
<name>A0AAV7MNV1_PLEWA</name>
<evidence type="ECO:0000313" key="3">
    <source>
        <dbReference type="Proteomes" id="UP001066276"/>
    </source>
</evidence>
<dbReference type="EMBL" id="JANPWB010000013">
    <property type="protein sequence ID" value="KAJ1105420.1"/>
    <property type="molecule type" value="Genomic_DNA"/>
</dbReference>
<proteinExistence type="predicted"/>